<dbReference type="Proteomes" id="UP000030848">
    <property type="component" value="Unassembled WGS sequence"/>
</dbReference>
<dbReference type="Gene3D" id="3.50.50.60">
    <property type="entry name" value="FAD/NAD(P)-binding domain"/>
    <property type="match status" value="1"/>
</dbReference>
<dbReference type="RefSeq" id="WP_052136417.1">
    <property type="nucleotide sequence ID" value="NZ_CALJZO010000119.1"/>
</dbReference>
<evidence type="ECO:0000313" key="4">
    <source>
        <dbReference type="Proteomes" id="UP000030848"/>
    </source>
</evidence>
<feature type="region of interest" description="Disordered" evidence="1">
    <location>
        <begin position="444"/>
        <end position="468"/>
    </location>
</feature>
<feature type="compositionally biased region" description="Basic and acidic residues" evidence="1">
    <location>
        <begin position="447"/>
        <end position="457"/>
    </location>
</feature>
<dbReference type="AlphaFoldDB" id="A0A837D797"/>
<dbReference type="EMBL" id="JRZE01000006">
    <property type="protein sequence ID" value="KHF43095.1"/>
    <property type="molecule type" value="Genomic_DNA"/>
</dbReference>
<comment type="caution">
    <text evidence="3">The sequence shown here is derived from an EMBL/GenBank/DDBJ whole genome shotgun (WGS) entry which is preliminary data.</text>
</comment>
<evidence type="ECO:0000256" key="1">
    <source>
        <dbReference type="SAM" id="MobiDB-lite"/>
    </source>
</evidence>
<dbReference type="InterPro" id="IPR002938">
    <property type="entry name" value="FAD-bd"/>
</dbReference>
<evidence type="ECO:0000259" key="2">
    <source>
        <dbReference type="Pfam" id="PF01494"/>
    </source>
</evidence>
<accession>A0A837D797</accession>
<feature type="compositionally biased region" description="Acidic residues" evidence="1">
    <location>
        <begin position="458"/>
        <end position="468"/>
    </location>
</feature>
<sequence>MPVRGDHAIVLGGSVAGLPTARVLSRYFDTVTIVERDPLPDRAEHRPGVPQSPHLHGLLYGGRLLFDEIYGDEAFTEAMRAVGGPYFDFGRHQAFRFPEGWIKRTSCDLMVVFATRWTMEHVVRRLTQQVPNIHFVQGHVTGLLADTTGARVTGVKARGEEGEWTLEADLVVDACGRGSRSPKWLEKLGFTPPEESVVRSFLGYATVYGYVPDDAWPGDIKSIAAPPFPGATRGGFVVPQENGLVGIMAAGQSRDYPPGDEEGFTEFLRTAITPVMYDMWRQCEPVTEIETTKTSQNRLRRWHELDRRPQGFIPIGDAVAAFNPVYGQGMTSAVLQAKTLGDRLAENDDLDAVVTGFPEDAVQASQFAWSAATDADLGFPVTEVENLAVSDKDPETISYLSDMRRAATFDGGVASAFFRAQATLNGGLLFQPQVMERVRTVLAEAGPDERDHERPPEWSEDAEPIALS</sequence>
<name>A0A837D797_9PSEU</name>
<proteinExistence type="predicted"/>
<feature type="domain" description="FAD-binding" evidence="2">
    <location>
        <begin position="9"/>
        <end position="346"/>
    </location>
</feature>
<dbReference type="PANTHER" id="PTHR43422">
    <property type="entry name" value="THIAMINE THIAZOLE SYNTHASE"/>
    <property type="match status" value="1"/>
</dbReference>
<dbReference type="SUPFAM" id="SSF51905">
    <property type="entry name" value="FAD/NAD(P)-binding domain"/>
    <property type="match status" value="1"/>
</dbReference>
<evidence type="ECO:0000313" key="3">
    <source>
        <dbReference type="EMBL" id="KHF43095.1"/>
    </source>
</evidence>
<dbReference type="OrthoDB" id="9790035at2"/>
<protein>
    <submittedName>
        <fullName evidence="3">FAD binding protein</fullName>
    </submittedName>
</protein>
<gene>
    <name evidence="3" type="ORF">MINT15_32970</name>
</gene>
<dbReference type="GO" id="GO:0071949">
    <property type="term" value="F:FAD binding"/>
    <property type="evidence" value="ECO:0007669"/>
    <property type="project" value="InterPro"/>
</dbReference>
<dbReference type="Pfam" id="PF01494">
    <property type="entry name" value="FAD_binding_3"/>
    <property type="match status" value="1"/>
</dbReference>
<dbReference type="PANTHER" id="PTHR43422:SF3">
    <property type="entry name" value="THIAMINE THIAZOLE SYNTHASE"/>
    <property type="match status" value="1"/>
</dbReference>
<dbReference type="InterPro" id="IPR036188">
    <property type="entry name" value="FAD/NAD-bd_sf"/>
</dbReference>
<organism evidence="3 4">
    <name type="scientific">Saccharomonospora viridis</name>
    <dbReference type="NCBI Taxonomy" id="1852"/>
    <lineage>
        <taxon>Bacteria</taxon>
        <taxon>Bacillati</taxon>
        <taxon>Actinomycetota</taxon>
        <taxon>Actinomycetes</taxon>
        <taxon>Pseudonocardiales</taxon>
        <taxon>Pseudonocardiaceae</taxon>
        <taxon>Saccharomonospora</taxon>
    </lineage>
</organism>
<reference evidence="3 4" key="1">
    <citation type="submission" date="2014-10" db="EMBL/GenBank/DDBJ databases">
        <title>Genome sequence of Micropolyspora internatus JCM3315.</title>
        <authorList>
            <person name="Shin S.-K."/>
            <person name="Yi H."/>
        </authorList>
    </citation>
    <scope>NUCLEOTIDE SEQUENCE [LARGE SCALE GENOMIC DNA]</scope>
    <source>
        <strain evidence="3 4">JCM 3315</strain>
    </source>
</reference>